<evidence type="ECO:0000256" key="3">
    <source>
        <dbReference type="ARBA" id="ARBA00023274"/>
    </source>
</evidence>
<keyword evidence="3" id="KW-0687">Ribonucleoprotein</keyword>
<comment type="caution">
    <text evidence="5">The sequence shown here is derived from an EMBL/GenBank/DDBJ whole genome shotgun (WGS) entry which is preliminary data.</text>
</comment>
<dbReference type="InterPro" id="IPR020070">
    <property type="entry name" value="Ribosomal_bL9_N"/>
</dbReference>
<dbReference type="Pfam" id="PF01281">
    <property type="entry name" value="Ribosomal_L9_N"/>
    <property type="match status" value="1"/>
</dbReference>
<reference evidence="5" key="1">
    <citation type="journal article" date="2014" name="Front. Microbiol.">
        <title>High frequency of phylogenetically diverse reductive dehalogenase-homologous genes in deep subseafloor sedimentary metagenomes.</title>
        <authorList>
            <person name="Kawai M."/>
            <person name="Futagami T."/>
            <person name="Toyoda A."/>
            <person name="Takaki Y."/>
            <person name="Nishi S."/>
            <person name="Hori S."/>
            <person name="Arai W."/>
            <person name="Tsubouchi T."/>
            <person name="Morono Y."/>
            <person name="Uchiyama I."/>
            <person name="Ito T."/>
            <person name="Fujiyama A."/>
            <person name="Inagaki F."/>
            <person name="Takami H."/>
        </authorList>
    </citation>
    <scope>NUCLEOTIDE SEQUENCE</scope>
    <source>
        <strain evidence="5">Expedition CK06-06</strain>
    </source>
</reference>
<keyword evidence="2" id="KW-0689">Ribosomal protein</keyword>
<protein>
    <recommendedName>
        <fullName evidence="4">Ribosomal protein L9 domain-containing protein</fullName>
    </recommendedName>
</protein>
<dbReference type="PANTHER" id="PTHR21368">
    <property type="entry name" value="50S RIBOSOMAL PROTEIN L9"/>
    <property type="match status" value="1"/>
</dbReference>
<evidence type="ECO:0000313" key="5">
    <source>
        <dbReference type="EMBL" id="GAH31168.1"/>
    </source>
</evidence>
<sequence>MKVIFLQDVPNVARAGEMKEVASGYGRNFLIPQKLALLASSSAISLIKAQRKISARNQQQTGTELVELANQLEGKEYGAYRIFVCRYHI</sequence>
<evidence type="ECO:0000259" key="4">
    <source>
        <dbReference type="Pfam" id="PF01281"/>
    </source>
</evidence>
<accession>X1GDQ7</accession>
<evidence type="ECO:0000256" key="2">
    <source>
        <dbReference type="ARBA" id="ARBA00022980"/>
    </source>
</evidence>
<organism evidence="5">
    <name type="scientific">marine sediment metagenome</name>
    <dbReference type="NCBI Taxonomy" id="412755"/>
    <lineage>
        <taxon>unclassified sequences</taxon>
        <taxon>metagenomes</taxon>
        <taxon>ecological metagenomes</taxon>
    </lineage>
</organism>
<dbReference type="EMBL" id="BARU01001470">
    <property type="protein sequence ID" value="GAH31168.1"/>
    <property type="molecule type" value="Genomic_DNA"/>
</dbReference>
<dbReference type="InterPro" id="IPR000244">
    <property type="entry name" value="Ribosomal_bL9"/>
</dbReference>
<dbReference type="InterPro" id="IPR009027">
    <property type="entry name" value="Ribosomal_bL9/RNase_H1_N"/>
</dbReference>
<proteinExistence type="inferred from homology"/>
<dbReference type="GO" id="GO:0006412">
    <property type="term" value="P:translation"/>
    <property type="evidence" value="ECO:0007669"/>
    <property type="project" value="InterPro"/>
</dbReference>
<dbReference type="GO" id="GO:1990904">
    <property type="term" value="C:ribonucleoprotein complex"/>
    <property type="evidence" value="ECO:0007669"/>
    <property type="project" value="UniProtKB-KW"/>
</dbReference>
<dbReference type="Gene3D" id="3.40.5.10">
    <property type="entry name" value="Ribosomal protein L9, N-terminal domain"/>
    <property type="match status" value="1"/>
</dbReference>
<evidence type="ECO:0000256" key="1">
    <source>
        <dbReference type="ARBA" id="ARBA00010605"/>
    </source>
</evidence>
<comment type="similarity">
    <text evidence="1">Belongs to the bacterial ribosomal protein bL9 family.</text>
</comment>
<dbReference type="AlphaFoldDB" id="X1GDQ7"/>
<feature type="domain" description="Ribosomal protein L9" evidence="4">
    <location>
        <begin position="1"/>
        <end position="45"/>
    </location>
</feature>
<dbReference type="GO" id="GO:0005840">
    <property type="term" value="C:ribosome"/>
    <property type="evidence" value="ECO:0007669"/>
    <property type="project" value="UniProtKB-KW"/>
</dbReference>
<gene>
    <name evidence="5" type="ORF">S03H2_03856</name>
</gene>
<dbReference type="SUPFAM" id="SSF55658">
    <property type="entry name" value="L9 N-domain-like"/>
    <property type="match status" value="1"/>
</dbReference>
<dbReference type="InterPro" id="IPR036935">
    <property type="entry name" value="Ribosomal_bL9_N_sf"/>
</dbReference>
<dbReference type="GO" id="GO:0003735">
    <property type="term" value="F:structural constituent of ribosome"/>
    <property type="evidence" value="ECO:0007669"/>
    <property type="project" value="InterPro"/>
</dbReference>
<name>X1GDQ7_9ZZZZ</name>